<keyword evidence="1" id="KW-1133">Transmembrane helix</keyword>
<proteinExistence type="predicted"/>
<dbReference type="Gene3D" id="3.40.50.1110">
    <property type="entry name" value="SGNH hydrolase"/>
    <property type="match status" value="1"/>
</dbReference>
<evidence type="ECO:0000256" key="1">
    <source>
        <dbReference type="SAM" id="Phobius"/>
    </source>
</evidence>
<dbReference type="Proteomes" id="UP000034107">
    <property type="component" value="Unassembled WGS sequence"/>
</dbReference>
<evidence type="ECO:0000259" key="2">
    <source>
        <dbReference type="Pfam" id="PF13472"/>
    </source>
</evidence>
<accession>A0A0G1NIY6</accession>
<name>A0A0G1NIY6_9BACT</name>
<sequence>MTNARYVVSTLAILVVVVAVYFFFFNTAPITNYPSTGTDIVAFGDSLVAGTGSTEGHDFVSLLSGAIGQPVINLGVPGDTTQDGLARMSELDAYKPKVVLLLFGGNDYLKRIPQEQTFANLAAIIKDIQGRGAIVLLLGVRGGVFGDHFSGEFEDLRNTYHTAYVPDVLGGLLGDKKYMSDQVHPNDTGYRLMANRITPVLQKLLQ</sequence>
<keyword evidence="1" id="KW-0472">Membrane</keyword>
<dbReference type="EMBL" id="LCLS01000041">
    <property type="protein sequence ID" value="KKU20441.1"/>
    <property type="molecule type" value="Genomic_DNA"/>
</dbReference>
<reference evidence="3 4" key="1">
    <citation type="journal article" date="2015" name="Nature">
        <title>rRNA introns, odd ribosomes, and small enigmatic genomes across a large radiation of phyla.</title>
        <authorList>
            <person name="Brown C.T."/>
            <person name="Hug L.A."/>
            <person name="Thomas B.C."/>
            <person name="Sharon I."/>
            <person name="Castelle C.J."/>
            <person name="Singh A."/>
            <person name="Wilkins M.J."/>
            <person name="Williams K.H."/>
            <person name="Banfield J.F."/>
        </authorList>
    </citation>
    <scope>NUCLEOTIDE SEQUENCE [LARGE SCALE GENOMIC DNA]</scope>
</reference>
<evidence type="ECO:0000313" key="4">
    <source>
        <dbReference type="Proteomes" id="UP000034107"/>
    </source>
</evidence>
<keyword evidence="3" id="KW-0378">Hydrolase</keyword>
<dbReference type="InterPro" id="IPR051532">
    <property type="entry name" value="Ester_Hydrolysis_Enzymes"/>
</dbReference>
<dbReference type="PANTHER" id="PTHR30383">
    <property type="entry name" value="THIOESTERASE 1/PROTEASE 1/LYSOPHOSPHOLIPASE L1"/>
    <property type="match status" value="1"/>
</dbReference>
<protein>
    <submittedName>
        <fullName evidence="3">GDSL-like protein lipase/acylhydrolase family protein</fullName>
    </submittedName>
</protein>
<keyword evidence="1" id="KW-0812">Transmembrane</keyword>
<feature type="transmembrane region" description="Helical" evidence="1">
    <location>
        <begin position="6"/>
        <end position="25"/>
    </location>
</feature>
<dbReference type="PANTHER" id="PTHR30383:SF5">
    <property type="entry name" value="SGNH HYDROLASE-TYPE ESTERASE DOMAIN-CONTAINING PROTEIN"/>
    <property type="match status" value="1"/>
</dbReference>
<gene>
    <name evidence="3" type="ORF">UX31_C0041G0002</name>
</gene>
<evidence type="ECO:0000313" key="3">
    <source>
        <dbReference type="EMBL" id="KKU20441.1"/>
    </source>
</evidence>
<dbReference type="Pfam" id="PF13472">
    <property type="entry name" value="Lipase_GDSL_2"/>
    <property type="match status" value="1"/>
</dbReference>
<feature type="domain" description="SGNH hydrolase-type esterase" evidence="2">
    <location>
        <begin position="42"/>
        <end position="192"/>
    </location>
</feature>
<dbReference type="AlphaFoldDB" id="A0A0G1NIY6"/>
<comment type="caution">
    <text evidence="3">The sequence shown here is derived from an EMBL/GenBank/DDBJ whole genome shotgun (WGS) entry which is preliminary data.</text>
</comment>
<dbReference type="InterPro" id="IPR013830">
    <property type="entry name" value="SGNH_hydro"/>
</dbReference>
<dbReference type="GO" id="GO:0004622">
    <property type="term" value="F:phosphatidylcholine lysophospholipase activity"/>
    <property type="evidence" value="ECO:0007669"/>
    <property type="project" value="TreeGrafter"/>
</dbReference>
<organism evidence="3 4">
    <name type="scientific">Candidatus Nomurabacteria bacterium GW2011_GWA1_46_11</name>
    <dbReference type="NCBI Taxonomy" id="1618732"/>
    <lineage>
        <taxon>Bacteria</taxon>
        <taxon>Candidatus Nomuraibacteriota</taxon>
    </lineage>
</organism>
<dbReference type="SUPFAM" id="SSF52266">
    <property type="entry name" value="SGNH hydrolase"/>
    <property type="match status" value="1"/>
</dbReference>
<dbReference type="InterPro" id="IPR036514">
    <property type="entry name" value="SGNH_hydro_sf"/>
</dbReference>